<gene>
    <name evidence="1" type="ORF">H4W81_003122</name>
</gene>
<proteinExistence type="predicted"/>
<keyword evidence="2" id="KW-1185">Reference proteome</keyword>
<sequence>MIIAGNFPEMVGDPDAALEILGAADWSAFTPGRDLPPLRDALTALERAHGVTEAHRYATAKIKAYGALLRHADTHRAQVLAHALSPCGRYLALGSAVGEEFDDGGVLQIWEVATGRCVNVIDGIPGGVGWESDRHMIQWSADASRVAVVHSKSQVGVWESFGGQEGSVGEPIAQVNVSDSRPCFAFAPDGERVMMWGGWYREEQRGRLISLEDVADIDDVAALVPVESLFDEMLAVLGGEPLSLDWSAWSKDGERVYGYESSGWACSIDVAARRVVWLRATHDLDGPLPAWSPDERHLAHQRDGQLVISDAVTGEPVAVHAARPGAALLSWGPAGRLAVVTPANNDEGARPGVSIVRATGEHDYDLDLALSPTGYDTPDLTSWAWSPDGGRAACLTDEGRVEVWELGERPERLRVVEVPEDADGVLWGADDVLVIVTSLDEENGTIPGLRFVGAGTGEVVGAFQFLREPPGPNPLEEDGEDLGLEFELHPAFALDARTWGVAFEPGLVIAPAGRERDLDTLLAWSVDRRFAWPVRWGGLEIFLNAPAAADGATPPLDELVESFRGGTPRPAEPPAWPPPDTATFEDLLLLAGEVVERVRAGDPEGLHAPGLAREIAILHAWRNEADRAARFVELCPERLRPQVAPQIERILNKAPRRDAAPPAPEPPTPQEITGLVEAYERFLRTPRGQRSGANAELVRQAAHARHISAVLDLLEKAPLETYLGLGSHDRYYLTLCALRIVATGSDREIQR</sequence>
<evidence type="ECO:0000313" key="1">
    <source>
        <dbReference type="EMBL" id="MBE1560343.1"/>
    </source>
</evidence>
<accession>A0ABR9KE87</accession>
<dbReference type="PANTHER" id="PTHR19879:SF9">
    <property type="entry name" value="TRANSCRIPTION INITIATION FACTOR TFIID SUBUNIT 5"/>
    <property type="match status" value="1"/>
</dbReference>
<dbReference type="Gene3D" id="2.120.10.30">
    <property type="entry name" value="TolB, C-terminal domain"/>
    <property type="match status" value="1"/>
</dbReference>
<organism evidence="1 2">
    <name type="scientific">Nonomuraea africana</name>
    <dbReference type="NCBI Taxonomy" id="46171"/>
    <lineage>
        <taxon>Bacteria</taxon>
        <taxon>Bacillati</taxon>
        <taxon>Actinomycetota</taxon>
        <taxon>Actinomycetes</taxon>
        <taxon>Streptosporangiales</taxon>
        <taxon>Streptosporangiaceae</taxon>
        <taxon>Nonomuraea</taxon>
    </lineage>
</organism>
<dbReference type="InterPro" id="IPR011042">
    <property type="entry name" value="6-blade_b-propeller_TolB-like"/>
</dbReference>
<reference evidence="1 2" key="1">
    <citation type="submission" date="2020-10" db="EMBL/GenBank/DDBJ databases">
        <title>Sequencing the genomes of 1000 actinobacteria strains.</title>
        <authorList>
            <person name="Klenk H.-P."/>
        </authorList>
    </citation>
    <scope>NUCLEOTIDE SEQUENCE [LARGE SCALE GENOMIC DNA]</scope>
    <source>
        <strain evidence="1 2">DSM 43748</strain>
    </source>
</reference>
<dbReference type="Gene3D" id="2.130.10.10">
    <property type="entry name" value="YVTN repeat-like/Quinoprotein amine dehydrogenase"/>
    <property type="match status" value="1"/>
</dbReference>
<dbReference type="Proteomes" id="UP000661607">
    <property type="component" value="Unassembled WGS sequence"/>
</dbReference>
<dbReference type="EMBL" id="JADBEF010000001">
    <property type="protein sequence ID" value="MBE1560343.1"/>
    <property type="molecule type" value="Genomic_DNA"/>
</dbReference>
<evidence type="ECO:0000313" key="2">
    <source>
        <dbReference type="Proteomes" id="UP000661607"/>
    </source>
</evidence>
<dbReference type="InterPro" id="IPR036322">
    <property type="entry name" value="WD40_repeat_dom_sf"/>
</dbReference>
<protein>
    <submittedName>
        <fullName evidence="1">WD40 repeat protein</fullName>
    </submittedName>
</protein>
<dbReference type="SUPFAM" id="SSF50978">
    <property type="entry name" value="WD40 repeat-like"/>
    <property type="match status" value="1"/>
</dbReference>
<dbReference type="InterPro" id="IPR015943">
    <property type="entry name" value="WD40/YVTN_repeat-like_dom_sf"/>
</dbReference>
<dbReference type="RefSeq" id="WP_192775433.1">
    <property type="nucleotide sequence ID" value="NZ_BAAASY010000038.1"/>
</dbReference>
<name>A0ABR9KE87_9ACTN</name>
<comment type="caution">
    <text evidence="1">The sequence shown here is derived from an EMBL/GenBank/DDBJ whole genome shotgun (WGS) entry which is preliminary data.</text>
</comment>
<dbReference type="PANTHER" id="PTHR19879">
    <property type="entry name" value="TRANSCRIPTION INITIATION FACTOR TFIID"/>
    <property type="match status" value="1"/>
</dbReference>